<keyword evidence="1" id="KW-0547">Nucleotide-binding</keyword>
<gene>
    <name evidence="3" type="primary">Necator_chrX.g24381</name>
    <name evidence="4" type="synonym">Necator_chrX.g24415</name>
    <name evidence="3" type="ORF">RB195_024216</name>
    <name evidence="4" type="ORF">RB195_024250</name>
</gene>
<keyword evidence="1" id="KW-0347">Helicase</keyword>
<dbReference type="Gene3D" id="3.40.50.300">
    <property type="entry name" value="P-loop containing nucleotide triphosphate hydrolases"/>
    <property type="match status" value="1"/>
</dbReference>
<keyword evidence="1" id="KW-0067">ATP-binding</keyword>
<comment type="caution">
    <text evidence="3">The sequence shown here is derived from an EMBL/GenBank/DDBJ whole genome shotgun (WGS) entry which is preliminary data.</text>
</comment>
<sequence>MADDLTNMGVGPEGVIAAAYFDIADRMLLLGRDLTQIVSPPANQRPSLTDVPVDYGQHESEGSRLYGLLNTHKKAADDILTAMNRRDDRCLFIDGPGGTGKTYLYNTIYNMAMGQRRQVL</sequence>
<keyword evidence="1" id="KW-0378">Hydrolase</keyword>
<comment type="catalytic activity">
    <reaction evidence="1">
        <text>ATP + H2O = ADP + phosphate + H(+)</text>
        <dbReference type="Rhea" id="RHEA:13065"/>
        <dbReference type="ChEBI" id="CHEBI:15377"/>
        <dbReference type="ChEBI" id="CHEBI:15378"/>
        <dbReference type="ChEBI" id="CHEBI:30616"/>
        <dbReference type="ChEBI" id="CHEBI:43474"/>
        <dbReference type="ChEBI" id="CHEBI:456216"/>
        <dbReference type="EC" id="5.6.2.3"/>
    </reaction>
</comment>
<dbReference type="Pfam" id="PF05970">
    <property type="entry name" value="PIF1"/>
    <property type="match status" value="1"/>
</dbReference>
<keyword evidence="5" id="KW-1185">Reference proteome</keyword>
<dbReference type="EMBL" id="JAVFWL010000006">
    <property type="protein sequence ID" value="KAK6763845.1"/>
    <property type="molecule type" value="Genomic_DNA"/>
</dbReference>
<keyword evidence="1" id="KW-0234">DNA repair</keyword>
<evidence type="ECO:0000313" key="4">
    <source>
        <dbReference type="EMBL" id="KAK6763845.1"/>
    </source>
</evidence>
<organism evidence="3 5">
    <name type="scientific">Necator americanus</name>
    <name type="common">Human hookworm</name>
    <dbReference type="NCBI Taxonomy" id="51031"/>
    <lineage>
        <taxon>Eukaryota</taxon>
        <taxon>Metazoa</taxon>
        <taxon>Ecdysozoa</taxon>
        <taxon>Nematoda</taxon>
        <taxon>Chromadorea</taxon>
        <taxon>Rhabditida</taxon>
        <taxon>Rhabditina</taxon>
        <taxon>Rhabditomorpha</taxon>
        <taxon>Strongyloidea</taxon>
        <taxon>Ancylostomatidae</taxon>
        <taxon>Bunostominae</taxon>
        <taxon>Necator</taxon>
    </lineage>
</organism>
<name>A0ABR1EN60_NECAM</name>
<evidence type="ECO:0000256" key="1">
    <source>
        <dbReference type="RuleBase" id="RU363044"/>
    </source>
</evidence>
<dbReference type="InterPro" id="IPR027417">
    <property type="entry name" value="P-loop_NTPase"/>
</dbReference>
<evidence type="ECO:0000313" key="5">
    <source>
        <dbReference type="Proteomes" id="UP001303046"/>
    </source>
</evidence>
<dbReference type="EMBL" id="JAVFWL010000006">
    <property type="protein sequence ID" value="KAK6763800.1"/>
    <property type="molecule type" value="Genomic_DNA"/>
</dbReference>
<dbReference type="Proteomes" id="UP001303046">
    <property type="component" value="Unassembled WGS sequence"/>
</dbReference>
<evidence type="ECO:0000259" key="2">
    <source>
        <dbReference type="Pfam" id="PF05970"/>
    </source>
</evidence>
<keyword evidence="1" id="KW-0233">DNA recombination</keyword>
<proteinExistence type="inferred from homology"/>
<comment type="cofactor">
    <cofactor evidence="1">
        <name>Mg(2+)</name>
        <dbReference type="ChEBI" id="CHEBI:18420"/>
    </cofactor>
</comment>
<dbReference type="EC" id="5.6.2.3" evidence="1"/>
<accession>A0ABR1EN60</accession>
<evidence type="ECO:0000313" key="3">
    <source>
        <dbReference type="EMBL" id="KAK6763800.1"/>
    </source>
</evidence>
<protein>
    <recommendedName>
        <fullName evidence="1">ATP-dependent DNA helicase</fullName>
        <ecNumber evidence="1">5.6.2.3</ecNumber>
    </recommendedName>
</protein>
<dbReference type="InterPro" id="IPR010285">
    <property type="entry name" value="DNA_helicase_pif1-like_DEAD"/>
</dbReference>
<comment type="similarity">
    <text evidence="1">Belongs to the helicase family.</text>
</comment>
<feature type="domain" description="DNA helicase Pif1-like DEAD-box helicase" evidence="2">
    <location>
        <begin position="70"/>
        <end position="119"/>
    </location>
</feature>
<dbReference type="SUPFAM" id="SSF52540">
    <property type="entry name" value="P-loop containing nucleoside triphosphate hydrolases"/>
    <property type="match status" value="1"/>
</dbReference>
<reference evidence="3 5" key="1">
    <citation type="submission" date="2023-08" db="EMBL/GenBank/DDBJ databases">
        <title>A Necator americanus chromosomal reference genome.</title>
        <authorList>
            <person name="Ilik V."/>
            <person name="Petrzelkova K.J."/>
            <person name="Pardy F."/>
            <person name="Fuh T."/>
            <person name="Niatou-Singa F.S."/>
            <person name="Gouil Q."/>
            <person name="Baker L."/>
            <person name="Ritchie M.E."/>
            <person name="Jex A.R."/>
            <person name="Gazzola D."/>
            <person name="Li H."/>
            <person name="Toshio Fujiwara R."/>
            <person name="Zhan B."/>
            <person name="Aroian R.V."/>
            <person name="Pafco B."/>
            <person name="Schwarz E.M."/>
        </authorList>
    </citation>
    <scope>NUCLEOTIDE SEQUENCE [LARGE SCALE GENOMIC DNA]</scope>
    <source>
        <strain evidence="3 5">Aroian</strain>
        <tissue evidence="3">Whole animal</tissue>
    </source>
</reference>
<keyword evidence="1" id="KW-0227">DNA damage</keyword>